<organism evidence="1 2">
    <name type="scientific">Pontibacter mucosus</name>
    <dbReference type="NCBI Taxonomy" id="1649266"/>
    <lineage>
        <taxon>Bacteria</taxon>
        <taxon>Pseudomonadati</taxon>
        <taxon>Bacteroidota</taxon>
        <taxon>Cytophagia</taxon>
        <taxon>Cytophagales</taxon>
        <taxon>Hymenobacteraceae</taxon>
        <taxon>Pontibacter</taxon>
    </lineage>
</organism>
<accession>A0A2T5YG76</accession>
<keyword evidence="2" id="KW-1185">Reference proteome</keyword>
<dbReference type="RefSeq" id="WP_108212194.1">
    <property type="nucleotide sequence ID" value="NZ_QBKI01000006.1"/>
</dbReference>
<reference evidence="1 2" key="1">
    <citation type="submission" date="2018-04" db="EMBL/GenBank/DDBJ databases">
        <title>Genomic Encyclopedia of Archaeal and Bacterial Type Strains, Phase II (KMG-II): from individual species to whole genera.</title>
        <authorList>
            <person name="Goeker M."/>
        </authorList>
    </citation>
    <scope>NUCLEOTIDE SEQUENCE [LARGE SCALE GENOMIC DNA]</scope>
    <source>
        <strain evidence="1 2">DSM 100162</strain>
    </source>
</reference>
<proteinExistence type="predicted"/>
<dbReference type="Proteomes" id="UP000244225">
    <property type="component" value="Unassembled WGS sequence"/>
</dbReference>
<evidence type="ECO:0000313" key="2">
    <source>
        <dbReference type="Proteomes" id="UP000244225"/>
    </source>
</evidence>
<comment type="caution">
    <text evidence="1">The sequence shown here is derived from an EMBL/GenBank/DDBJ whole genome shotgun (WGS) entry which is preliminary data.</text>
</comment>
<dbReference type="AlphaFoldDB" id="A0A2T5YG76"/>
<evidence type="ECO:0000313" key="1">
    <source>
        <dbReference type="EMBL" id="PTX18325.1"/>
    </source>
</evidence>
<gene>
    <name evidence="1" type="ORF">C8N40_106124</name>
</gene>
<sequence length="209" mass="24463">MKKLLFILLLTFLSESVKSQSYQTKEVIEKAESYLKLAVGDELSKYFQLDPNSYYEYKTRLGRKNWRSINKGSKTKGNFVNGKNIRFTLKHPEFPYPTTVTVPLTSDLSLESKINLERIPDFLLDGRESDWLSVGQIDSIINKQNLKVAKEKPRKYLEYYIKEKKYYWAVINTLKEEKCSSDVEILNINPKSGEILKHSEETLFVLHCY</sequence>
<name>A0A2T5YG76_9BACT</name>
<dbReference type="OrthoDB" id="1358918at2"/>
<dbReference type="EMBL" id="QBKI01000006">
    <property type="protein sequence ID" value="PTX18325.1"/>
    <property type="molecule type" value="Genomic_DNA"/>
</dbReference>
<protein>
    <submittedName>
        <fullName evidence="1">Uncharacterized protein</fullName>
    </submittedName>
</protein>